<dbReference type="Gene3D" id="2.60.40.10">
    <property type="entry name" value="Immunoglobulins"/>
    <property type="match status" value="1"/>
</dbReference>
<feature type="transmembrane region" description="Helical" evidence="2">
    <location>
        <begin position="696"/>
        <end position="716"/>
    </location>
</feature>
<evidence type="ECO:0000313" key="4">
    <source>
        <dbReference type="Proteomes" id="UP000471293"/>
    </source>
</evidence>
<proteinExistence type="predicted"/>
<reference evidence="3 4" key="1">
    <citation type="submission" date="2020-01" db="EMBL/GenBank/DDBJ databases">
        <title>Insect and environment-associated Actinomycetes.</title>
        <authorList>
            <person name="Currrie C."/>
            <person name="Chevrette M."/>
            <person name="Carlson C."/>
            <person name="Stubbendieck R."/>
            <person name="Wendt-Pienkowski E."/>
        </authorList>
    </citation>
    <scope>NUCLEOTIDE SEQUENCE [LARGE SCALE GENOMIC DNA]</scope>
    <source>
        <strain evidence="3 4">SID11342</strain>
    </source>
</reference>
<gene>
    <name evidence="3" type="ORF">G3I29_36160</name>
</gene>
<protein>
    <submittedName>
        <fullName evidence="3">Uncharacterized protein</fullName>
    </submittedName>
</protein>
<dbReference type="RefSeq" id="WP_164350780.1">
    <property type="nucleotide sequence ID" value="NZ_JAAGLQ010000747.1"/>
</dbReference>
<evidence type="ECO:0000313" key="3">
    <source>
        <dbReference type="EMBL" id="NEA20776.1"/>
    </source>
</evidence>
<dbReference type="EMBL" id="JAAGLQ010000747">
    <property type="protein sequence ID" value="NEA20776.1"/>
    <property type="molecule type" value="Genomic_DNA"/>
</dbReference>
<dbReference type="InterPro" id="IPR046112">
    <property type="entry name" value="DUF6049"/>
</dbReference>
<keyword evidence="2" id="KW-0472">Membrane</keyword>
<dbReference type="InterPro" id="IPR010916">
    <property type="entry name" value="TonB_box_CS"/>
</dbReference>
<accession>A0A6N9UFB4</accession>
<organism evidence="3 4">
    <name type="scientific">Streptomyces halstedii</name>
    <dbReference type="NCBI Taxonomy" id="1944"/>
    <lineage>
        <taxon>Bacteria</taxon>
        <taxon>Bacillati</taxon>
        <taxon>Actinomycetota</taxon>
        <taxon>Actinomycetes</taxon>
        <taxon>Kitasatosporales</taxon>
        <taxon>Streptomycetaceae</taxon>
        <taxon>Streptomyces</taxon>
    </lineage>
</organism>
<sequence>MAEAADSQGTTTSPARRWLRRTATLLVGAPLLAGLLTGPAALPAQAVTDKTPSGSRTVAVSLDTLSPSAPAEGDTLTVSGTLTNKGKKTVTDAEVDLLVGPRLSGRTAVDDSAARTGYLPGTDPAPLGDPYTLKVPELASGVSQDFTLAVPVDKLGLGEEGVYQLGVSLTGQTSDARYDQVLGIQRTFLPWQPEDTGSKTKLTFLWPLIASAHVTAETGSDEQQTPVFADDDLALELAPGGRLEQMVSLGSGLPVTWVIDPDLLASVDAMTKNYRVKTGDTTVAGTNQAIAKQWLTSLQSAVKDATVVALPFADPDLASIAHRGKNVSGTLSHLQTATEVAGTTVETILHVKPSTDFAWPVDGAIDPSVVDVATSAGAHKVIARSDSLEESGGLSYTPTAARPVGGGTTAVVADHRLSTAFQGDMAKAGSSTLAVQKFLAQTLALTEQAPDKERSILVAPQRTPTAAQAQTMARALQALKDERWTQPLDLVAAAEEKPDARATTKVPKASAYPKKLRGQELPTQAFQDIRTTQDSLNSFQVILTQPDRVVTPFGNAVNRAVSTSWRGSPLEAQRYRDAVRTYLQSLTSEVQLITKSDVTLSGRSATIPVTVQNKLVQGIDHLVLRLTSSNATRLKLNDGGAVAEQPVRIAGGHSQSVKFDASANANGQAQVTARLFTQDGTPYGEEMSFTVKVSEVTPTVLLVIAGGLLLLVLAGIRMYTQRKRAAAGDTAENDGGEPEQPSDPTPDTGPESGNPSGTGEKVDR</sequence>
<evidence type="ECO:0000256" key="1">
    <source>
        <dbReference type="SAM" id="MobiDB-lite"/>
    </source>
</evidence>
<keyword evidence="2" id="KW-0812">Transmembrane</keyword>
<name>A0A6N9UFB4_STRHA</name>
<dbReference type="GO" id="GO:0005975">
    <property type="term" value="P:carbohydrate metabolic process"/>
    <property type="evidence" value="ECO:0007669"/>
    <property type="project" value="UniProtKB-ARBA"/>
</dbReference>
<dbReference type="PROSITE" id="PS00430">
    <property type="entry name" value="TONB_DEPENDENT_REC_1"/>
    <property type="match status" value="1"/>
</dbReference>
<keyword evidence="2" id="KW-1133">Transmembrane helix</keyword>
<dbReference type="AlphaFoldDB" id="A0A6N9UFB4"/>
<feature type="region of interest" description="Disordered" evidence="1">
    <location>
        <begin position="723"/>
        <end position="764"/>
    </location>
</feature>
<dbReference type="Pfam" id="PF19516">
    <property type="entry name" value="DUF6049"/>
    <property type="match status" value="1"/>
</dbReference>
<dbReference type="InterPro" id="IPR013783">
    <property type="entry name" value="Ig-like_fold"/>
</dbReference>
<comment type="caution">
    <text evidence="3">The sequence shown here is derived from an EMBL/GenBank/DDBJ whole genome shotgun (WGS) entry which is preliminary data.</text>
</comment>
<evidence type="ECO:0000256" key="2">
    <source>
        <dbReference type="SAM" id="Phobius"/>
    </source>
</evidence>
<dbReference type="Proteomes" id="UP000471293">
    <property type="component" value="Unassembled WGS sequence"/>
</dbReference>